<dbReference type="PROSITE" id="PS50088">
    <property type="entry name" value="ANK_REPEAT"/>
    <property type="match status" value="5"/>
</dbReference>
<gene>
    <name evidence="10" type="ORF">EZV62_008660</name>
</gene>
<feature type="repeat" description="ANK" evidence="7">
    <location>
        <begin position="215"/>
        <end position="237"/>
    </location>
</feature>
<name>A0A5C7IEH5_9ROSI</name>
<accession>A0A5C7IEH5</accession>
<dbReference type="PANTHER" id="PTHR24186">
    <property type="entry name" value="PROTEIN PHOSPHATASE 1 REGULATORY SUBUNIT"/>
    <property type="match status" value="1"/>
</dbReference>
<feature type="repeat" description="ANK" evidence="7">
    <location>
        <begin position="251"/>
        <end position="271"/>
    </location>
</feature>
<dbReference type="OrthoDB" id="303876at2759"/>
<evidence type="ECO:0000256" key="8">
    <source>
        <dbReference type="SAM" id="Phobius"/>
    </source>
</evidence>
<sequence length="486" mass="54353">MDPRLLKAIRQRNTNQIKELAVQNPDLLRGRTLQGNTALHLAARLGDNHVIKLILRHEPSFLYERNGNGETPMHIVAKAGNAYMIEIFIEYDHNRTVGGNVGQENILWMSDNHRNTPLHNAVMNHHSLAAVLLMNNDSETILFVNDANQSPLSIAMDTSSAYIAWFMIKEHPSSLDYRGPNKLTLLHCAVIRQHYGFVVEIVKANKELINEIDEHGRNPLHYAAGLGNTAIASQLLEADDSSSLGYKADCKGQTPLHLAAENGQKIVFTMLANGYPNAIVVVDERQRSILHLAAQNGYESIVKFILTFPEMEYLLNSPDVDGNTPLHLAAMNFHKEVVHVLTKNKKVNMRATNLSQQTALAIVESSTDPKRDIQKQYLIVKILKEAITSRAFYPEDILQDERHFRDMERDARQIRDQKMAQTLLLMATLIVTFTFTAVFTIPGGYVDDGPREGMAKLVNKLGFKAFVISVTISMTSSVTAAALVLM</sequence>
<dbReference type="Proteomes" id="UP000323000">
    <property type="component" value="Chromosome 3"/>
</dbReference>
<dbReference type="GO" id="GO:0005886">
    <property type="term" value="C:plasma membrane"/>
    <property type="evidence" value="ECO:0007669"/>
    <property type="project" value="TreeGrafter"/>
</dbReference>
<dbReference type="InterPro" id="IPR026961">
    <property type="entry name" value="PGG_dom"/>
</dbReference>
<feature type="repeat" description="ANK" evidence="7">
    <location>
        <begin position="68"/>
        <end position="100"/>
    </location>
</feature>
<feature type="repeat" description="ANK" evidence="7">
    <location>
        <begin position="34"/>
        <end position="57"/>
    </location>
</feature>
<evidence type="ECO:0000256" key="3">
    <source>
        <dbReference type="ARBA" id="ARBA00022737"/>
    </source>
</evidence>
<keyword evidence="11" id="KW-1185">Reference proteome</keyword>
<keyword evidence="6 8" id="KW-0472">Membrane</keyword>
<dbReference type="PROSITE" id="PS50297">
    <property type="entry name" value="ANK_REP_REGION"/>
    <property type="match status" value="5"/>
</dbReference>
<dbReference type="SUPFAM" id="SSF48403">
    <property type="entry name" value="Ankyrin repeat"/>
    <property type="match status" value="2"/>
</dbReference>
<keyword evidence="4 8" id="KW-1133">Transmembrane helix</keyword>
<feature type="domain" description="PGG" evidence="9">
    <location>
        <begin position="417"/>
        <end position="485"/>
    </location>
</feature>
<evidence type="ECO:0000256" key="7">
    <source>
        <dbReference type="PROSITE-ProRule" id="PRU00023"/>
    </source>
</evidence>
<comment type="subcellular location">
    <subcellularLocation>
        <location evidence="1">Membrane</location>
        <topology evidence="1">Multi-pass membrane protein</topology>
    </subcellularLocation>
</comment>
<dbReference type="PANTHER" id="PTHR24186:SF46">
    <property type="entry name" value="PROTEIN ACCELERATED CELL DEATH 6-LIKE"/>
    <property type="match status" value="1"/>
</dbReference>
<evidence type="ECO:0000313" key="11">
    <source>
        <dbReference type="Proteomes" id="UP000323000"/>
    </source>
</evidence>
<dbReference type="Pfam" id="PF12796">
    <property type="entry name" value="Ank_2"/>
    <property type="match status" value="3"/>
</dbReference>
<dbReference type="Gene3D" id="1.25.40.20">
    <property type="entry name" value="Ankyrin repeat-containing domain"/>
    <property type="match status" value="2"/>
</dbReference>
<feature type="transmembrane region" description="Helical" evidence="8">
    <location>
        <begin position="465"/>
        <end position="485"/>
    </location>
</feature>
<reference evidence="11" key="1">
    <citation type="journal article" date="2019" name="Gigascience">
        <title>De novo genome assembly of the endangered Acer yangbiense, a plant species with extremely small populations endemic to Yunnan Province, China.</title>
        <authorList>
            <person name="Yang J."/>
            <person name="Wariss H.M."/>
            <person name="Tao L."/>
            <person name="Zhang R."/>
            <person name="Yun Q."/>
            <person name="Hollingsworth P."/>
            <person name="Dao Z."/>
            <person name="Luo G."/>
            <person name="Guo H."/>
            <person name="Ma Y."/>
            <person name="Sun W."/>
        </authorList>
    </citation>
    <scope>NUCLEOTIDE SEQUENCE [LARGE SCALE GENOMIC DNA]</scope>
    <source>
        <strain evidence="11">cv. Malutang</strain>
    </source>
</reference>
<dbReference type="InterPro" id="IPR036770">
    <property type="entry name" value="Ankyrin_rpt-contain_sf"/>
</dbReference>
<keyword evidence="3" id="KW-0677">Repeat</keyword>
<dbReference type="EMBL" id="VAHF01000003">
    <property type="protein sequence ID" value="TXG67385.1"/>
    <property type="molecule type" value="Genomic_DNA"/>
</dbReference>
<protein>
    <recommendedName>
        <fullName evidence="9">PGG domain-containing protein</fullName>
    </recommendedName>
</protein>
<feature type="repeat" description="ANK" evidence="7">
    <location>
        <begin position="321"/>
        <end position="341"/>
    </location>
</feature>
<evidence type="ECO:0000259" key="9">
    <source>
        <dbReference type="Pfam" id="PF13962"/>
    </source>
</evidence>
<dbReference type="SMART" id="SM00248">
    <property type="entry name" value="ANK"/>
    <property type="match status" value="9"/>
</dbReference>
<evidence type="ECO:0000256" key="6">
    <source>
        <dbReference type="ARBA" id="ARBA00023136"/>
    </source>
</evidence>
<keyword evidence="2 8" id="KW-0812">Transmembrane</keyword>
<evidence type="ECO:0000256" key="2">
    <source>
        <dbReference type="ARBA" id="ARBA00022692"/>
    </source>
</evidence>
<dbReference type="InterPro" id="IPR002110">
    <property type="entry name" value="Ankyrin_rpt"/>
</dbReference>
<feature type="transmembrane region" description="Helical" evidence="8">
    <location>
        <begin position="422"/>
        <end position="445"/>
    </location>
</feature>
<keyword evidence="5 7" id="KW-0040">ANK repeat</keyword>
<dbReference type="Pfam" id="PF13962">
    <property type="entry name" value="PGG"/>
    <property type="match status" value="1"/>
</dbReference>
<evidence type="ECO:0000256" key="5">
    <source>
        <dbReference type="ARBA" id="ARBA00023043"/>
    </source>
</evidence>
<organism evidence="10 11">
    <name type="scientific">Acer yangbiense</name>
    <dbReference type="NCBI Taxonomy" id="1000413"/>
    <lineage>
        <taxon>Eukaryota</taxon>
        <taxon>Viridiplantae</taxon>
        <taxon>Streptophyta</taxon>
        <taxon>Embryophyta</taxon>
        <taxon>Tracheophyta</taxon>
        <taxon>Spermatophyta</taxon>
        <taxon>Magnoliopsida</taxon>
        <taxon>eudicotyledons</taxon>
        <taxon>Gunneridae</taxon>
        <taxon>Pentapetalae</taxon>
        <taxon>rosids</taxon>
        <taxon>malvids</taxon>
        <taxon>Sapindales</taxon>
        <taxon>Sapindaceae</taxon>
        <taxon>Hippocastanoideae</taxon>
        <taxon>Acereae</taxon>
        <taxon>Acer</taxon>
    </lineage>
</organism>
<evidence type="ECO:0000256" key="4">
    <source>
        <dbReference type="ARBA" id="ARBA00022989"/>
    </source>
</evidence>
<comment type="caution">
    <text evidence="10">The sequence shown here is derived from an EMBL/GenBank/DDBJ whole genome shotgun (WGS) entry which is preliminary data.</text>
</comment>
<evidence type="ECO:0000313" key="10">
    <source>
        <dbReference type="EMBL" id="TXG67385.1"/>
    </source>
</evidence>
<evidence type="ECO:0000256" key="1">
    <source>
        <dbReference type="ARBA" id="ARBA00004141"/>
    </source>
</evidence>
<proteinExistence type="predicted"/>
<dbReference type="AlphaFoldDB" id="A0A5C7IEH5"/>